<dbReference type="InterPro" id="IPR000719">
    <property type="entry name" value="Prot_kinase_dom"/>
</dbReference>
<evidence type="ECO:0000259" key="6">
    <source>
        <dbReference type="PROSITE" id="PS50011"/>
    </source>
</evidence>
<sequence>MKKIREVRHENIISFIGACVDYDNICVLIAYCARGSLEDVLGNNDLHLDTMFVSSLVADILKGMIYLHDSEIISHGNLRSSNCLVDSRWVLQISDFGLHEFKAGQEEPNSKAKENKRLLWRAPELLRHPAAPARGTQKADVYSFAIVLYEIVGRAGPWGTQGLSESEIVSRVRCPPDGQLFRPPIDHLDLPDFVEKCMRCCWDEEPEQRPDIRYIRILLKEMHTGLPADDGEIRVQITAFRTKLITLIEAAQHEAVQKEVAQHGAVQKEVAQHGAVQKEVAQHGAVQKEVAQHGAVQKEVAQHEAVQNEVAQHGAVQKEVAQHGAVQKEVAQHGAVQKEVAQHDAWKRQELPLTLQDVYSVLMKNKRQRKKILTGSAVWTDGATPWSVKRCIRRNVSRPFQHAVHDTAGVPRSRYAVATTAAIRHILAMPSRVKALI</sequence>
<comment type="catalytic activity">
    <reaction evidence="1">
        <text>GTP = 3',5'-cyclic GMP + diphosphate</text>
        <dbReference type="Rhea" id="RHEA:13665"/>
        <dbReference type="ChEBI" id="CHEBI:33019"/>
        <dbReference type="ChEBI" id="CHEBI:37565"/>
        <dbReference type="ChEBI" id="CHEBI:57746"/>
        <dbReference type="EC" id="4.6.1.2"/>
    </reaction>
</comment>
<gene>
    <name evidence="7" type="ORF">TSIB3V08_LOCUS9404</name>
</gene>
<dbReference type="GO" id="GO:0007168">
    <property type="term" value="P:receptor guanylyl cyclase signaling pathway"/>
    <property type="evidence" value="ECO:0007669"/>
    <property type="project" value="TreeGrafter"/>
</dbReference>
<dbReference type="GO" id="GO:0004672">
    <property type="term" value="F:protein kinase activity"/>
    <property type="evidence" value="ECO:0007669"/>
    <property type="project" value="InterPro"/>
</dbReference>
<dbReference type="EMBL" id="OC005414">
    <property type="protein sequence ID" value="CAD7265364.1"/>
    <property type="molecule type" value="Genomic_DNA"/>
</dbReference>
<accession>A0A7R9B319</accession>
<dbReference type="PANTHER" id="PTHR11920:SF501">
    <property type="entry name" value="GUANYLATE CYCLASE 32E"/>
    <property type="match status" value="1"/>
</dbReference>
<dbReference type="GO" id="GO:0005524">
    <property type="term" value="F:ATP binding"/>
    <property type="evidence" value="ECO:0007669"/>
    <property type="project" value="InterPro"/>
</dbReference>
<dbReference type="Pfam" id="PF07714">
    <property type="entry name" value="PK_Tyr_Ser-Thr"/>
    <property type="match status" value="1"/>
</dbReference>
<evidence type="ECO:0000256" key="5">
    <source>
        <dbReference type="ARBA" id="ARBA00023293"/>
    </source>
</evidence>
<evidence type="ECO:0000256" key="1">
    <source>
        <dbReference type="ARBA" id="ARBA00001436"/>
    </source>
</evidence>
<keyword evidence="5" id="KW-0141">cGMP biosynthesis</keyword>
<feature type="domain" description="Protein kinase" evidence="6">
    <location>
        <begin position="1"/>
        <end position="226"/>
    </location>
</feature>
<dbReference type="GO" id="GO:0001653">
    <property type="term" value="F:peptide receptor activity"/>
    <property type="evidence" value="ECO:0007669"/>
    <property type="project" value="TreeGrafter"/>
</dbReference>
<protein>
    <recommendedName>
        <fullName evidence="2">guanylate cyclase</fullName>
        <ecNumber evidence="2">4.6.1.2</ecNumber>
    </recommendedName>
</protein>
<dbReference type="PROSITE" id="PS50011">
    <property type="entry name" value="PROTEIN_KINASE_DOM"/>
    <property type="match status" value="1"/>
</dbReference>
<dbReference type="Gene3D" id="1.10.510.10">
    <property type="entry name" value="Transferase(Phosphotransferase) domain 1"/>
    <property type="match status" value="1"/>
</dbReference>
<proteinExistence type="predicted"/>
<dbReference type="PANTHER" id="PTHR11920">
    <property type="entry name" value="GUANYLYL CYCLASE"/>
    <property type="match status" value="1"/>
</dbReference>
<organism evidence="7">
    <name type="scientific">Timema shepardi</name>
    <name type="common">Walking stick</name>
    <dbReference type="NCBI Taxonomy" id="629360"/>
    <lineage>
        <taxon>Eukaryota</taxon>
        <taxon>Metazoa</taxon>
        <taxon>Ecdysozoa</taxon>
        <taxon>Arthropoda</taxon>
        <taxon>Hexapoda</taxon>
        <taxon>Insecta</taxon>
        <taxon>Pterygota</taxon>
        <taxon>Neoptera</taxon>
        <taxon>Polyneoptera</taxon>
        <taxon>Phasmatodea</taxon>
        <taxon>Timematodea</taxon>
        <taxon>Timematoidea</taxon>
        <taxon>Timematidae</taxon>
        <taxon>Timema</taxon>
    </lineage>
</organism>
<evidence type="ECO:0000313" key="7">
    <source>
        <dbReference type="EMBL" id="CAD7265364.1"/>
    </source>
</evidence>
<dbReference type="InterPro" id="IPR050401">
    <property type="entry name" value="Cyclic_nucleotide_synthase"/>
</dbReference>
<dbReference type="EC" id="4.6.1.2" evidence="2"/>
<dbReference type="InterPro" id="IPR011009">
    <property type="entry name" value="Kinase-like_dom_sf"/>
</dbReference>
<evidence type="ECO:0000256" key="4">
    <source>
        <dbReference type="ARBA" id="ARBA00023239"/>
    </source>
</evidence>
<dbReference type="SUPFAM" id="SSF56112">
    <property type="entry name" value="Protein kinase-like (PK-like)"/>
    <property type="match status" value="1"/>
</dbReference>
<evidence type="ECO:0000256" key="2">
    <source>
        <dbReference type="ARBA" id="ARBA00012202"/>
    </source>
</evidence>
<dbReference type="AlphaFoldDB" id="A0A7R9B319"/>
<dbReference type="InterPro" id="IPR001245">
    <property type="entry name" value="Ser-Thr/Tyr_kinase_cat_dom"/>
</dbReference>
<keyword evidence="4" id="KW-0456">Lyase</keyword>
<keyword evidence="3" id="KW-0547">Nucleotide-binding</keyword>
<dbReference type="GO" id="GO:0004016">
    <property type="term" value="F:adenylate cyclase activity"/>
    <property type="evidence" value="ECO:0007669"/>
    <property type="project" value="TreeGrafter"/>
</dbReference>
<dbReference type="GO" id="GO:0004383">
    <property type="term" value="F:guanylate cyclase activity"/>
    <property type="evidence" value="ECO:0007669"/>
    <property type="project" value="UniProtKB-EC"/>
</dbReference>
<dbReference type="GO" id="GO:0005886">
    <property type="term" value="C:plasma membrane"/>
    <property type="evidence" value="ECO:0007669"/>
    <property type="project" value="TreeGrafter"/>
</dbReference>
<name>A0A7R9B319_TIMSH</name>
<evidence type="ECO:0000256" key="3">
    <source>
        <dbReference type="ARBA" id="ARBA00022741"/>
    </source>
</evidence>
<reference evidence="7" key="1">
    <citation type="submission" date="2020-11" db="EMBL/GenBank/DDBJ databases">
        <authorList>
            <person name="Tran Van P."/>
        </authorList>
    </citation>
    <scope>NUCLEOTIDE SEQUENCE</scope>
</reference>